<evidence type="ECO:0000313" key="5">
    <source>
        <dbReference type="Proteomes" id="UP000277580"/>
    </source>
</evidence>
<evidence type="ECO:0000256" key="2">
    <source>
        <dbReference type="SAM" id="MobiDB-lite"/>
    </source>
</evidence>
<sequence length="642" mass="69283">MDVDREARFWGITADAAPDSVSAWPSFHRGGNTRKARKTAGAQKAREEQQVNGGVVKVEWRCNVCKEPLMGGEVASHRAGQCKGSGDGGAAEKKEEEEQVDDAARVAALVRWLGGLGVKKGDIEAGAPRPLENLRGGTRKERKMARDLAEAQKRREERDADGGGVKCEWKCDVCEEPLLGEELVSHKAWHCRGGPGGGSKVEKGGEAGQQPPPWKARWRKEKEKEREEEEDVVVPTPPPLPRWSPSSSTTMPAREPQSQQQPKRPQAPSPPATATPALQPEVAPPPRTAPPPPQPQPPTYSTAITTATAPTALPTTFFCAPCNKTLPPANRTTHLASRKHLQNTQSTPQFFTPPTPQLFTPHLPAPTFIPPPPAPPPPPDLPYETYLCEQCNKWFGVSGRSGHEAAEKHKKRAAAWAARMREVHGPGWEPPTPPTPPAAEVPCAVPSAAQSAAPSAVPSAAPSAVETFFCTPCNKSFALLGRAGHLNGQKHTKKAAAIAGEAEKKEATTTAAASHPTGAAPTLPLKTYCAVCDATYFTLDMPTHRAGRKHLQKAAAAAGTRVEPPVSVRPEEKVVAWVYSVHNVEEEEEEEEEVTRVGEWVTVMGGVFRCEACGRERSLQGLEAHVGSELHRRNVRVAEEER</sequence>
<dbReference type="InterPro" id="IPR003604">
    <property type="entry name" value="Matrin/U1-like-C_Znf_C2H2"/>
</dbReference>
<dbReference type="InParanoid" id="A0A3N4KA03"/>
<keyword evidence="1" id="KW-0479">Metal-binding</keyword>
<dbReference type="SMART" id="SM00451">
    <property type="entry name" value="ZnF_U1"/>
    <property type="match status" value="4"/>
</dbReference>
<evidence type="ECO:0000259" key="3">
    <source>
        <dbReference type="SMART" id="SM00451"/>
    </source>
</evidence>
<dbReference type="AlphaFoldDB" id="A0A3N4KA03"/>
<feature type="region of interest" description="Disordered" evidence="2">
    <location>
        <begin position="125"/>
        <end position="163"/>
    </location>
</feature>
<dbReference type="PRINTS" id="PR01217">
    <property type="entry name" value="PRICHEXTENSN"/>
</dbReference>
<feature type="compositionally biased region" description="Pro residues" evidence="2">
    <location>
        <begin position="282"/>
        <end position="298"/>
    </location>
</feature>
<dbReference type="GO" id="GO:0008270">
    <property type="term" value="F:zinc ion binding"/>
    <property type="evidence" value="ECO:0007669"/>
    <property type="project" value="UniProtKB-KW"/>
</dbReference>
<feature type="non-terminal residue" evidence="4">
    <location>
        <position position="642"/>
    </location>
</feature>
<keyword evidence="1" id="KW-0862">Zinc</keyword>
<organism evidence="4 5">
    <name type="scientific">Morchella conica CCBAS932</name>
    <dbReference type="NCBI Taxonomy" id="1392247"/>
    <lineage>
        <taxon>Eukaryota</taxon>
        <taxon>Fungi</taxon>
        <taxon>Dikarya</taxon>
        <taxon>Ascomycota</taxon>
        <taxon>Pezizomycotina</taxon>
        <taxon>Pezizomycetes</taxon>
        <taxon>Pezizales</taxon>
        <taxon>Morchellaceae</taxon>
        <taxon>Morchella</taxon>
    </lineage>
</organism>
<gene>
    <name evidence="4" type="ORF">P167DRAFT_580782</name>
</gene>
<keyword evidence="1" id="KW-0863">Zinc-finger</keyword>
<name>A0A3N4KA03_9PEZI</name>
<feature type="domain" description="U1-type" evidence="3">
    <location>
        <begin position="314"/>
        <end position="347"/>
    </location>
</feature>
<feature type="domain" description="U1-type" evidence="3">
    <location>
        <begin position="465"/>
        <end position="498"/>
    </location>
</feature>
<dbReference type="EMBL" id="ML119528">
    <property type="protein sequence ID" value="RPB06288.1"/>
    <property type="molecule type" value="Genomic_DNA"/>
</dbReference>
<dbReference type="OrthoDB" id="10688102at2759"/>
<proteinExistence type="predicted"/>
<accession>A0A3N4KA03</accession>
<protein>
    <recommendedName>
        <fullName evidence="3">U1-type domain-containing protein</fullName>
    </recommendedName>
</protein>
<feature type="domain" description="U1-type" evidence="3">
    <location>
        <begin position="383"/>
        <end position="416"/>
    </location>
</feature>
<feature type="region of interest" description="Disordered" evidence="2">
    <location>
        <begin position="190"/>
        <end position="302"/>
    </location>
</feature>
<dbReference type="Proteomes" id="UP000277580">
    <property type="component" value="Unassembled WGS sequence"/>
</dbReference>
<evidence type="ECO:0000256" key="1">
    <source>
        <dbReference type="ARBA" id="ARBA00022771"/>
    </source>
</evidence>
<feature type="compositionally biased region" description="Basic and acidic residues" evidence="2">
    <location>
        <begin position="144"/>
        <end position="163"/>
    </location>
</feature>
<feature type="region of interest" description="Disordered" evidence="2">
    <location>
        <begin position="77"/>
        <end position="99"/>
    </location>
</feature>
<evidence type="ECO:0000313" key="4">
    <source>
        <dbReference type="EMBL" id="RPB06288.1"/>
    </source>
</evidence>
<reference evidence="4 5" key="1">
    <citation type="journal article" date="2018" name="Nat. Ecol. Evol.">
        <title>Pezizomycetes genomes reveal the molecular basis of ectomycorrhizal truffle lifestyle.</title>
        <authorList>
            <person name="Murat C."/>
            <person name="Payen T."/>
            <person name="Noel B."/>
            <person name="Kuo A."/>
            <person name="Morin E."/>
            <person name="Chen J."/>
            <person name="Kohler A."/>
            <person name="Krizsan K."/>
            <person name="Balestrini R."/>
            <person name="Da Silva C."/>
            <person name="Montanini B."/>
            <person name="Hainaut M."/>
            <person name="Levati E."/>
            <person name="Barry K.W."/>
            <person name="Belfiori B."/>
            <person name="Cichocki N."/>
            <person name="Clum A."/>
            <person name="Dockter R.B."/>
            <person name="Fauchery L."/>
            <person name="Guy J."/>
            <person name="Iotti M."/>
            <person name="Le Tacon F."/>
            <person name="Lindquist E.A."/>
            <person name="Lipzen A."/>
            <person name="Malagnac F."/>
            <person name="Mello A."/>
            <person name="Molinier V."/>
            <person name="Miyauchi S."/>
            <person name="Poulain J."/>
            <person name="Riccioni C."/>
            <person name="Rubini A."/>
            <person name="Sitrit Y."/>
            <person name="Splivallo R."/>
            <person name="Traeger S."/>
            <person name="Wang M."/>
            <person name="Zifcakova L."/>
            <person name="Wipf D."/>
            <person name="Zambonelli A."/>
            <person name="Paolocci F."/>
            <person name="Nowrousian M."/>
            <person name="Ottonello S."/>
            <person name="Baldrian P."/>
            <person name="Spatafora J.W."/>
            <person name="Henrissat B."/>
            <person name="Nagy L.G."/>
            <person name="Aury J.M."/>
            <person name="Wincker P."/>
            <person name="Grigoriev I.V."/>
            <person name="Bonfante P."/>
            <person name="Martin F.M."/>
        </authorList>
    </citation>
    <scope>NUCLEOTIDE SEQUENCE [LARGE SCALE GENOMIC DNA]</scope>
    <source>
        <strain evidence="4 5">CCBAS932</strain>
    </source>
</reference>
<feature type="domain" description="U1-type" evidence="3">
    <location>
        <begin position="526"/>
        <end position="557"/>
    </location>
</feature>
<keyword evidence="5" id="KW-1185">Reference proteome</keyword>
<dbReference type="GO" id="GO:0003676">
    <property type="term" value="F:nucleic acid binding"/>
    <property type="evidence" value="ECO:0007669"/>
    <property type="project" value="InterPro"/>
</dbReference>